<dbReference type="RefSeq" id="WP_253329544.1">
    <property type="nucleotide sequence ID" value="NZ_JAMYXC010000030.1"/>
</dbReference>
<proteinExistence type="predicted"/>
<keyword evidence="3" id="KW-1185">Reference proteome</keyword>
<protein>
    <submittedName>
        <fullName evidence="2">Invasion associated locus B family protein</fullName>
    </submittedName>
</protein>
<feature type="signal peptide" evidence="1">
    <location>
        <begin position="1"/>
        <end position="27"/>
    </location>
</feature>
<evidence type="ECO:0000313" key="3">
    <source>
        <dbReference type="Proteomes" id="UP001139477"/>
    </source>
</evidence>
<keyword evidence="1" id="KW-0732">Signal</keyword>
<dbReference type="AlphaFoldDB" id="A0A9X2FMP9"/>
<dbReference type="InterPro" id="IPR010642">
    <property type="entry name" value="Invasion_prot_B"/>
</dbReference>
<organism evidence="2 3">
    <name type="scientific">Limimaricola litoreus</name>
    <dbReference type="NCBI Taxonomy" id="2955316"/>
    <lineage>
        <taxon>Bacteria</taxon>
        <taxon>Pseudomonadati</taxon>
        <taxon>Pseudomonadota</taxon>
        <taxon>Alphaproteobacteria</taxon>
        <taxon>Rhodobacterales</taxon>
        <taxon>Paracoccaceae</taxon>
        <taxon>Limimaricola</taxon>
    </lineage>
</organism>
<comment type="caution">
    <text evidence="2">The sequence shown here is derived from an EMBL/GenBank/DDBJ whole genome shotgun (WGS) entry which is preliminary data.</text>
</comment>
<evidence type="ECO:0000313" key="2">
    <source>
        <dbReference type="EMBL" id="MCP1167426.1"/>
    </source>
</evidence>
<evidence type="ECO:0000256" key="1">
    <source>
        <dbReference type="SAM" id="SignalP"/>
    </source>
</evidence>
<name>A0A9X2FMP9_9RHOB</name>
<gene>
    <name evidence="2" type="ORF">NHG85_02600</name>
</gene>
<accession>A0A9X2FMP9</accession>
<dbReference type="EMBL" id="JAMYXC010000030">
    <property type="protein sequence ID" value="MCP1167426.1"/>
    <property type="molecule type" value="Genomic_DNA"/>
</dbReference>
<sequence length="179" mass="18705">MMSRLFRAIGTLSAGAVITAAATSAAAQEASNRVAAETDWSVFQETDPVECFGVSAPKSQLNTKGGQPVTVNRGETLLFVFYRPAQGVNGQVTFTGGYPFASGSTVTLEVGGSDYQLFTEGDWAWPATPQDDAEIVAAMKRGAEAVLTGMSGRGTQTKDTFSLLGFTAAVEEASKRCAS</sequence>
<reference evidence="2" key="1">
    <citation type="submission" date="2022-06" db="EMBL/GenBank/DDBJ databases">
        <title>Limimaricola sediminis sp. nov., isolated from an intertidal sediment.</title>
        <authorList>
            <person name="Shao X."/>
        </authorList>
    </citation>
    <scope>NUCLEOTIDE SEQUENCE</scope>
    <source>
        <strain evidence="2">ASW11-118</strain>
    </source>
</reference>
<feature type="chain" id="PRO_5040883923" evidence="1">
    <location>
        <begin position="28"/>
        <end position="179"/>
    </location>
</feature>
<dbReference type="Proteomes" id="UP001139477">
    <property type="component" value="Unassembled WGS sequence"/>
</dbReference>
<dbReference type="Pfam" id="PF06776">
    <property type="entry name" value="IalB"/>
    <property type="match status" value="1"/>
</dbReference>